<keyword evidence="11" id="KW-1185">Reference proteome</keyword>
<evidence type="ECO:0000256" key="3">
    <source>
        <dbReference type="ARBA" id="ARBA00022729"/>
    </source>
</evidence>
<dbReference type="EMBL" id="CP043839">
    <property type="protein sequence ID" value="WOF13557.1"/>
    <property type="molecule type" value="Genomic_DNA"/>
</dbReference>
<dbReference type="Pfam" id="PF07980">
    <property type="entry name" value="SusD_RagB"/>
    <property type="match status" value="1"/>
</dbReference>
<dbReference type="GO" id="GO:0009279">
    <property type="term" value="C:cell outer membrane"/>
    <property type="evidence" value="ECO:0007669"/>
    <property type="project" value="UniProtKB-SubCell"/>
</dbReference>
<accession>A0A7X6BMF2</accession>
<evidence type="ECO:0000256" key="1">
    <source>
        <dbReference type="ARBA" id="ARBA00004442"/>
    </source>
</evidence>
<evidence type="ECO:0000313" key="8">
    <source>
        <dbReference type="EMBL" id="NJC20533.1"/>
    </source>
</evidence>
<protein>
    <submittedName>
        <fullName evidence="9">RagB/SusD family nutrient uptake outer membrane protein</fullName>
    </submittedName>
</protein>
<feature type="domain" description="SusD-like N-terminal" evidence="7">
    <location>
        <begin position="19"/>
        <end position="205"/>
    </location>
</feature>
<sequence>MKRLYIFIGLLFSLTSCNDWLDVELDNKVDDDKLFNTAEGFKEALAGVYSSMSKSSMYGGRLTMEYVDVLAQYYNSNSTYEYWEDYDYENSGCRSIISGMWNNLYSCISQANCILEWADKNAGVLSESDRNQIRGEALALRAFLHFDLYRLFAPDVKWAQNAEGIPYNKEFGVSLPPMYSTKEVVQLVINDLLEAEKCLQNDPIQNVVPYMIRTSTSAGDVVDKAAKDEMDKYVARVNLYSVKAMLARAYQARGEYVAAVSKAKEVIDSGKFRLLEATSIDQSENMVDLLFSDEHIFSLRNKELSTYTKSIFKETSGGTTALRMEGSYNLYDGNQDDFRYSKWYVDFDFIKYVPDSNSIFTTKVPLIKLSEMYLLIAECTYDTDPDEARRYVNMLRRHRIRGNQEGAGDWMYLSREDIFKEMRREYIGEGQMWFAHKRNRLNLSGGLTGTIEASDDIFVFPLPDAEIESGNRNER</sequence>
<dbReference type="GeneID" id="86892702"/>
<gene>
    <name evidence="9" type="ORF">F1644_15360</name>
    <name evidence="8" type="ORF">GGR15_004188</name>
</gene>
<dbReference type="InterPro" id="IPR011990">
    <property type="entry name" value="TPR-like_helical_dom_sf"/>
</dbReference>
<dbReference type="AlphaFoldDB" id="A0A7X6BMF2"/>
<keyword evidence="3" id="KW-0732">Signal</keyword>
<proteinExistence type="inferred from homology"/>
<comment type="subcellular location">
    <subcellularLocation>
        <location evidence="1">Cell outer membrane</location>
    </subcellularLocation>
</comment>
<dbReference type="EMBL" id="JAATLI010000019">
    <property type="protein sequence ID" value="NJC20533.1"/>
    <property type="molecule type" value="Genomic_DNA"/>
</dbReference>
<keyword evidence="5" id="KW-0998">Cell outer membrane</keyword>
<evidence type="ECO:0000256" key="5">
    <source>
        <dbReference type="ARBA" id="ARBA00023237"/>
    </source>
</evidence>
<name>A0A7X6BMF2_9BACT</name>
<evidence type="ECO:0000313" key="9">
    <source>
        <dbReference type="EMBL" id="WOF13557.1"/>
    </source>
</evidence>
<reference evidence="9 11" key="1">
    <citation type="submission" date="2019-09" db="EMBL/GenBank/DDBJ databases">
        <title>Butyricimonas paravirosa DSM 105722 (=214-4 = JCM 18677 = CCUG 65563).</title>
        <authorList>
            <person name="Le Roy T."/>
            <person name="Cani P.D."/>
        </authorList>
    </citation>
    <scope>NUCLEOTIDE SEQUENCE [LARGE SCALE GENOMIC DNA]</scope>
    <source>
        <strain evidence="9 11">DSM 105722</strain>
    </source>
</reference>
<dbReference type="Proteomes" id="UP000576368">
    <property type="component" value="Unassembled WGS sequence"/>
</dbReference>
<dbReference type="PROSITE" id="PS51257">
    <property type="entry name" value="PROKAR_LIPOPROTEIN"/>
    <property type="match status" value="1"/>
</dbReference>
<dbReference type="InterPro" id="IPR033985">
    <property type="entry name" value="SusD-like_N"/>
</dbReference>
<feature type="domain" description="RagB/SusD" evidence="6">
    <location>
        <begin position="355"/>
        <end position="439"/>
    </location>
</feature>
<evidence type="ECO:0000259" key="7">
    <source>
        <dbReference type="Pfam" id="PF14322"/>
    </source>
</evidence>
<dbReference type="SUPFAM" id="SSF48452">
    <property type="entry name" value="TPR-like"/>
    <property type="match status" value="1"/>
</dbReference>
<dbReference type="Gene3D" id="1.25.40.390">
    <property type="match status" value="1"/>
</dbReference>
<evidence type="ECO:0000256" key="2">
    <source>
        <dbReference type="ARBA" id="ARBA00006275"/>
    </source>
</evidence>
<evidence type="ECO:0000259" key="6">
    <source>
        <dbReference type="Pfam" id="PF07980"/>
    </source>
</evidence>
<evidence type="ECO:0000313" key="11">
    <source>
        <dbReference type="Proteomes" id="UP001302374"/>
    </source>
</evidence>
<keyword evidence="4" id="KW-0472">Membrane</keyword>
<comment type="similarity">
    <text evidence="2">Belongs to the SusD family.</text>
</comment>
<dbReference type="Proteomes" id="UP001302374">
    <property type="component" value="Chromosome"/>
</dbReference>
<evidence type="ECO:0000313" key="10">
    <source>
        <dbReference type="Proteomes" id="UP000576368"/>
    </source>
</evidence>
<evidence type="ECO:0000256" key="4">
    <source>
        <dbReference type="ARBA" id="ARBA00023136"/>
    </source>
</evidence>
<dbReference type="InterPro" id="IPR012944">
    <property type="entry name" value="SusD_RagB_dom"/>
</dbReference>
<dbReference type="Pfam" id="PF14322">
    <property type="entry name" value="SusD-like_3"/>
    <property type="match status" value="1"/>
</dbReference>
<organism evidence="8 10">
    <name type="scientific">Butyricimonas paravirosa</name>
    <dbReference type="NCBI Taxonomy" id="1472417"/>
    <lineage>
        <taxon>Bacteria</taxon>
        <taxon>Pseudomonadati</taxon>
        <taxon>Bacteroidota</taxon>
        <taxon>Bacteroidia</taxon>
        <taxon>Bacteroidales</taxon>
        <taxon>Odoribacteraceae</taxon>
        <taxon>Butyricimonas</taxon>
    </lineage>
</organism>
<reference evidence="8 10" key="2">
    <citation type="submission" date="2020-03" db="EMBL/GenBank/DDBJ databases">
        <title>Genomic Encyclopedia of Type Strains, Phase IV (KMG-IV): sequencing the most valuable type-strain genomes for metagenomic binning, comparative biology and taxonomic classification.</title>
        <authorList>
            <person name="Goeker M."/>
        </authorList>
    </citation>
    <scope>NUCLEOTIDE SEQUENCE [LARGE SCALE GENOMIC DNA]</scope>
    <source>
        <strain evidence="8 10">DSM 105722</strain>
    </source>
</reference>
<dbReference type="RefSeq" id="WP_118305355.1">
    <property type="nucleotide sequence ID" value="NZ_BMPA01000018.1"/>
</dbReference>